<dbReference type="Proteomes" id="UP000585614">
    <property type="component" value="Unassembled WGS sequence"/>
</dbReference>
<reference evidence="2 3" key="1">
    <citation type="journal article" date="2020" name="Nature">
        <title>Six reference-quality genomes reveal evolution of bat adaptations.</title>
        <authorList>
            <person name="Jebb D."/>
            <person name="Huang Z."/>
            <person name="Pippel M."/>
            <person name="Hughes G.M."/>
            <person name="Lavrichenko K."/>
            <person name="Devanna P."/>
            <person name="Winkler S."/>
            <person name="Jermiin L.S."/>
            <person name="Skirmuntt E.C."/>
            <person name="Katzourakis A."/>
            <person name="Burkitt-Gray L."/>
            <person name="Ray D.A."/>
            <person name="Sullivan K.A.M."/>
            <person name="Roscito J.G."/>
            <person name="Kirilenko B.M."/>
            <person name="Davalos L.M."/>
            <person name="Corthals A.P."/>
            <person name="Power M.L."/>
            <person name="Jones G."/>
            <person name="Ransome R.D."/>
            <person name="Dechmann D.K.N."/>
            <person name="Locatelli A.G."/>
            <person name="Puechmaille S.J."/>
            <person name="Fedrigo O."/>
            <person name="Jarvis E.D."/>
            <person name="Hiller M."/>
            <person name="Vernes S.C."/>
            <person name="Myers E.W."/>
            <person name="Teeling E.C."/>
        </authorList>
    </citation>
    <scope>NUCLEOTIDE SEQUENCE [LARGE SCALE GENOMIC DNA]</scope>
    <source>
        <strain evidence="2">MRhiFer1</strain>
        <tissue evidence="2">Lung</tissue>
    </source>
</reference>
<name>A0A7J7V8C1_RHIFE</name>
<proteinExistence type="predicted"/>
<gene>
    <name evidence="2" type="ORF">mRhiFer1_008469</name>
</gene>
<accession>A0A7J7V8C1</accession>
<dbReference type="EMBL" id="JACAGC010000014">
    <property type="protein sequence ID" value="KAF6321354.1"/>
    <property type="molecule type" value="Genomic_DNA"/>
</dbReference>
<feature type="compositionally biased region" description="Polar residues" evidence="1">
    <location>
        <begin position="77"/>
        <end position="100"/>
    </location>
</feature>
<organism evidence="2 3">
    <name type="scientific">Rhinolophus ferrumequinum</name>
    <name type="common">Greater horseshoe bat</name>
    <dbReference type="NCBI Taxonomy" id="59479"/>
    <lineage>
        <taxon>Eukaryota</taxon>
        <taxon>Metazoa</taxon>
        <taxon>Chordata</taxon>
        <taxon>Craniata</taxon>
        <taxon>Vertebrata</taxon>
        <taxon>Euteleostomi</taxon>
        <taxon>Mammalia</taxon>
        <taxon>Eutheria</taxon>
        <taxon>Laurasiatheria</taxon>
        <taxon>Chiroptera</taxon>
        <taxon>Yinpterochiroptera</taxon>
        <taxon>Rhinolophoidea</taxon>
        <taxon>Rhinolophidae</taxon>
        <taxon>Rhinolophinae</taxon>
        <taxon>Rhinolophus</taxon>
    </lineage>
</organism>
<feature type="region of interest" description="Disordered" evidence="1">
    <location>
        <begin position="73"/>
        <end position="110"/>
    </location>
</feature>
<dbReference type="AlphaFoldDB" id="A0A7J7V8C1"/>
<evidence type="ECO:0000313" key="3">
    <source>
        <dbReference type="Proteomes" id="UP000585614"/>
    </source>
</evidence>
<evidence type="ECO:0000313" key="2">
    <source>
        <dbReference type="EMBL" id="KAF6321354.1"/>
    </source>
</evidence>
<comment type="caution">
    <text evidence="2">The sequence shown here is derived from an EMBL/GenBank/DDBJ whole genome shotgun (WGS) entry which is preliminary data.</text>
</comment>
<evidence type="ECO:0000256" key="1">
    <source>
        <dbReference type="SAM" id="MobiDB-lite"/>
    </source>
</evidence>
<sequence length="122" mass="13555">MAKLKRIRERKERPAFQGINTTFLSGDHLASLLHQLPYEITEPSMELALEKELDHFISSQSIWTCTTAQQGGAMPVITQSPPRPSSQNCQTPSLHQTSPAPQLPNPADRNRADVLVSCMADF</sequence>
<protein>
    <submittedName>
        <fullName evidence="2">Uncharacterized protein</fullName>
    </submittedName>
</protein>